<keyword evidence="6" id="KW-1185">Reference proteome</keyword>
<dbReference type="EMBL" id="CP124691">
    <property type="protein sequence ID" value="WGX77741.1"/>
    <property type="molecule type" value="Genomic_DNA"/>
</dbReference>
<geneLocation type="plasmid" evidence="5 6">
    <name>unnamed6</name>
</geneLocation>
<organism evidence="5 6">
    <name type="scientific">Paraclostridium bifermentans</name>
    <name type="common">Clostridium bifermentans</name>
    <dbReference type="NCBI Taxonomy" id="1490"/>
    <lineage>
        <taxon>Bacteria</taxon>
        <taxon>Bacillati</taxon>
        <taxon>Bacillota</taxon>
        <taxon>Clostridia</taxon>
        <taxon>Peptostreptococcales</taxon>
        <taxon>Peptostreptococcaceae</taxon>
        <taxon>Paraclostridium</taxon>
    </lineage>
</organism>
<feature type="domain" description="Nitroreductase" evidence="3">
    <location>
        <begin position="4"/>
        <end position="62"/>
    </location>
</feature>
<dbReference type="InterPro" id="IPR029479">
    <property type="entry name" value="Nitroreductase"/>
</dbReference>
<comment type="similarity">
    <text evidence="1">Belongs to the nitroreductase family.</text>
</comment>
<dbReference type="Pfam" id="PF14512">
    <property type="entry name" value="TM1586_NiRdase"/>
    <property type="match status" value="1"/>
</dbReference>
<accession>A0ABY8R868</accession>
<gene>
    <name evidence="5" type="ORF">QJS64_21640</name>
</gene>
<feature type="domain" description="Putative nitroreductase TM1586" evidence="4">
    <location>
        <begin position="111"/>
        <end position="177"/>
    </location>
</feature>
<dbReference type="InterPro" id="IPR000415">
    <property type="entry name" value="Nitroreductase-like"/>
</dbReference>
<dbReference type="Proteomes" id="UP001239169">
    <property type="component" value="Plasmid unnamed6"/>
</dbReference>
<reference evidence="5 6" key="1">
    <citation type="submission" date="2023-04" db="EMBL/GenBank/DDBJ databases">
        <title>Bacteria Genome Submission.</title>
        <authorList>
            <person name="Isaac P."/>
        </authorList>
    </citation>
    <scope>NUCLEOTIDE SEQUENCE [LARGE SCALE GENOMIC DNA]</scope>
    <source>
        <strain evidence="5 6">SampleS7P1</strain>
        <plasmid evidence="5 6">unnamed6</plasmid>
    </source>
</reference>
<dbReference type="PANTHER" id="PTHR43673">
    <property type="entry name" value="NAD(P)H NITROREDUCTASE YDGI-RELATED"/>
    <property type="match status" value="1"/>
</dbReference>
<dbReference type="InterPro" id="IPR029478">
    <property type="entry name" value="TM1586_NiRdase"/>
</dbReference>
<evidence type="ECO:0000256" key="1">
    <source>
        <dbReference type="ARBA" id="ARBA00007118"/>
    </source>
</evidence>
<name>A0ABY8R868_PARBF</name>
<evidence type="ECO:0000259" key="4">
    <source>
        <dbReference type="Pfam" id="PF14512"/>
    </source>
</evidence>
<protein>
    <submittedName>
        <fullName evidence="5">Nitroreductase family protein</fullName>
    </submittedName>
</protein>
<keyword evidence="5" id="KW-0614">Plasmid</keyword>
<evidence type="ECO:0000313" key="5">
    <source>
        <dbReference type="EMBL" id="WGX77741.1"/>
    </source>
</evidence>
<dbReference type="Pfam" id="PF00881">
    <property type="entry name" value="Nitroreductase"/>
    <property type="match status" value="1"/>
</dbReference>
<dbReference type="Gene3D" id="3.40.109.10">
    <property type="entry name" value="NADH Oxidase"/>
    <property type="match status" value="1"/>
</dbReference>
<evidence type="ECO:0000313" key="6">
    <source>
        <dbReference type="Proteomes" id="UP001239169"/>
    </source>
</evidence>
<proteinExistence type="inferred from homology"/>
<sequence>MKEIKNRRSIRRYKTLEVEESKIQKILESAMLAPSGSNTQPWNFIIVKAEDTKQKLAKINHNQDWMTSAPVMIVCIADIESRIEDTTGIYLDELSPQFELKQIIRDTSIAIEHMVLQSEYLGLGTCWTAWFKQDDVRPIFNIPNDKFVVCILTIGYADETPKQRSRRSLEQMVRYERWE</sequence>
<dbReference type="PANTHER" id="PTHR43673:SF10">
    <property type="entry name" value="NADH DEHYDROGENASE_NAD(P)H NITROREDUCTASE XCC3605-RELATED"/>
    <property type="match status" value="1"/>
</dbReference>
<keyword evidence="2" id="KW-0560">Oxidoreductase</keyword>
<dbReference type="SUPFAM" id="SSF55469">
    <property type="entry name" value="FMN-dependent nitroreductase-like"/>
    <property type="match status" value="1"/>
</dbReference>
<evidence type="ECO:0000259" key="3">
    <source>
        <dbReference type="Pfam" id="PF00881"/>
    </source>
</evidence>
<evidence type="ECO:0000256" key="2">
    <source>
        <dbReference type="ARBA" id="ARBA00023002"/>
    </source>
</evidence>